<dbReference type="Pfam" id="PF21770">
    <property type="entry name" value="MgtC_SapB_C"/>
    <property type="match status" value="1"/>
</dbReference>
<dbReference type="Pfam" id="PF02308">
    <property type="entry name" value="MgtC"/>
    <property type="match status" value="1"/>
</dbReference>
<keyword evidence="4 7" id="KW-0812">Transmembrane</keyword>
<evidence type="ECO:0000313" key="10">
    <source>
        <dbReference type="EMBL" id="MBD2188424.1"/>
    </source>
</evidence>
<comment type="subcellular location">
    <subcellularLocation>
        <location evidence="1">Cell membrane</location>
        <topology evidence="1">Multi-pass membrane protein</topology>
    </subcellularLocation>
</comment>
<evidence type="ECO:0000313" key="11">
    <source>
        <dbReference type="Proteomes" id="UP000642094"/>
    </source>
</evidence>
<evidence type="ECO:0000256" key="5">
    <source>
        <dbReference type="ARBA" id="ARBA00022989"/>
    </source>
</evidence>
<feature type="domain" description="MgtC-like C-terminal" evidence="9">
    <location>
        <begin position="150"/>
        <end position="228"/>
    </location>
</feature>
<comment type="similarity">
    <text evidence="2">Belongs to the MgtC/SapB family.</text>
</comment>
<feature type="transmembrane region" description="Helical" evidence="7">
    <location>
        <begin position="6"/>
        <end position="23"/>
    </location>
</feature>
<evidence type="ECO:0000259" key="8">
    <source>
        <dbReference type="Pfam" id="PF02308"/>
    </source>
</evidence>
<evidence type="ECO:0000256" key="3">
    <source>
        <dbReference type="ARBA" id="ARBA00022475"/>
    </source>
</evidence>
<feature type="domain" description="MgtC/SapB/SrpB/YhiD N-terminal" evidence="8">
    <location>
        <begin position="10"/>
        <end position="133"/>
    </location>
</feature>
<dbReference type="Gene3D" id="3.30.70.260">
    <property type="match status" value="1"/>
</dbReference>
<keyword evidence="3" id="KW-1003">Cell membrane</keyword>
<dbReference type="InterPro" id="IPR003416">
    <property type="entry name" value="MgtC/SapB/SrpB/YhiD_fam"/>
</dbReference>
<evidence type="ECO:0000256" key="2">
    <source>
        <dbReference type="ARBA" id="ARBA00009298"/>
    </source>
</evidence>
<evidence type="ECO:0000256" key="1">
    <source>
        <dbReference type="ARBA" id="ARBA00004651"/>
    </source>
</evidence>
<feature type="transmembrane region" description="Helical" evidence="7">
    <location>
        <begin position="65"/>
        <end position="83"/>
    </location>
</feature>
<organism evidence="10 11">
    <name type="scientific">Pseudanabaena mucicola FACHB-723</name>
    <dbReference type="NCBI Taxonomy" id="2692860"/>
    <lineage>
        <taxon>Bacteria</taxon>
        <taxon>Bacillati</taxon>
        <taxon>Cyanobacteriota</taxon>
        <taxon>Cyanophyceae</taxon>
        <taxon>Pseudanabaenales</taxon>
        <taxon>Pseudanabaenaceae</taxon>
        <taxon>Pseudanabaena</taxon>
    </lineage>
</organism>
<dbReference type="Proteomes" id="UP000642094">
    <property type="component" value="Unassembled WGS sequence"/>
</dbReference>
<protein>
    <submittedName>
        <fullName evidence="10">MgtC/SapB family protein</fullName>
    </submittedName>
</protein>
<evidence type="ECO:0000256" key="6">
    <source>
        <dbReference type="ARBA" id="ARBA00023136"/>
    </source>
</evidence>
<proteinExistence type="inferred from homology"/>
<feature type="transmembrane region" description="Helical" evidence="7">
    <location>
        <begin position="35"/>
        <end position="53"/>
    </location>
</feature>
<sequence length="235" mass="25357">MPLAEFVIRLIAAFFLGSILGLERQWRQRISGLQTNATTTLVSTGACLFVLIAVMTPSDSSPTRITAQIVSGIGFLGGGVILRDGLTVRGLNTAATLWCAAAIGALTGAGFMLEAFAGTLTIVLANLMSRPLAHQNQLSAETNKNFKVHYLCHLTCNVNSEVPMRMLLMQAVNNTQLSLRSLSSKLLEDDPSVINVKAEILSEGKNDILIEKIIGCLIMEVGVFSINWQIIKEEP</sequence>
<dbReference type="EMBL" id="JACJQB010000016">
    <property type="protein sequence ID" value="MBD2188424.1"/>
    <property type="molecule type" value="Genomic_DNA"/>
</dbReference>
<dbReference type="InterPro" id="IPR049177">
    <property type="entry name" value="MgtC_SapB_SrpB_YhiD_N"/>
</dbReference>
<feature type="transmembrane region" description="Helical" evidence="7">
    <location>
        <begin position="95"/>
        <end position="128"/>
    </location>
</feature>
<dbReference type="InterPro" id="IPR048640">
    <property type="entry name" value="MgtC-like_C"/>
</dbReference>
<comment type="caution">
    <text evidence="10">The sequence shown here is derived from an EMBL/GenBank/DDBJ whole genome shotgun (WGS) entry which is preliminary data.</text>
</comment>
<accession>A0ABR7ZXZ1</accession>
<evidence type="ECO:0000259" key="9">
    <source>
        <dbReference type="Pfam" id="PF21770"/>
    </source>
</evidence>
<dbReference type="PANTHER" id="PTHR33778:SF3">
    <property type="entry name" value="PROTEIN MGTC"/>
    <property type="match status" value="1"/>
</dbReference>
<evidence type="ECO:0000256" key="7">
    <source>
        <dbReference type="SAM" id="Phobius"/>
    </source>
</evidence>
<reference evidence="10 11" key="1">
    <citation type="journal article" date="2020" name="ISME J.">
        <title>Comparative genomics reveals insights into cyanobacterial evolution and habitat adaptation.</title>
        <authorList>
            <person name="Chen M.Y."/>
            <person name="Teng W.K."/>
            <person name="Zhao L."/>
            <person name="Hu C.X."/>
            <person name="Zhou Y.K."/>
            <person name="Han B.P."/>
            <person name="Song L.R."/>
            <person name="Shu W.S."/>
        </authorList>
    </citation>
    <scope>NUCLEOTIDE SEQUENCE [LARGE SCALE GENOMIC DNA]</scope>
    <source>
        <strain evidence="10 11">FACHB-723</strain>
    </source>
</reference>
<keyword evidence="11" id="KW-1185">Reference proteome</keyword>
<evidence type="ECO:0000256" key="4">
    <source>
        <dbReference type="ARBA" id="ARBA00022692"/>
    </source>
</evidence>
<keyword evidence="5 7" id="KW-1133">Transmembrane helix</keyword>
<dbReference type="RefSeq" id="WP_190403279.1">
    <property type="nucleotide sequence ID" value="NZ_JACJQB010000016.1"/>
</dbReference>
<dbReference type="PANTHER" id="PTHR33778">
    <property type="entry name" value="PROTEIN MGTC"/>
    <property type="match status" value="1"/>
</dbReference>
<keyword evidence="6 7" id="KW-0472">Membrane</keyword>
<dbReference type="PRINTS" id="PR01837">
    <property type="entry name" value="MGTCSAPBPROT"/>
</dbReference>
<gene>
    <name evidence="10" type="ORF">H6F41_09730</name>
</gene>
<name>A0ABR7ZXZ1_9CYAN</name>